<gene>
    <name evidence="3" type="ORF">RS84_00854</name>
</gene>
<evidence type="ECO:0000256" key="1">
    <source>
        <dbReference type="SAM" id="MobiDB-lite"/>
    </source>
</evidence>
<dbReference type="SMART" id="SM00507">
    <property type="entry name" value="HNHc"/>
    <property type="match status" value="1"/>
</dbReference>
<dbReference type="RefSeq" id="WP_045256511.1">
    <property type="nucleotide sequence ID" value="NZ_JYJB01000006.1"/>
</dbReference>
<proteinExistence type="predicted"/>
<accession>A0A0M2HPL1</accession>
<dbReference type="EMBL" id="JYJB01000006">
    <property type="protein sequence ID" value="KJL48687.1"/>
    <property type="molecule type" value="Genomic_DNA"/>
</dbReference>
<reference evidence="3 4" key="1">
    <citation type="submission" date="2015-02" db="EMBL/GenBank/DDBJ databases">
        <title>Draft genome sequences of ten Microbacterium spp. with emphasis on heavy metal contaminated environments.</title>
        <authorList>
            <person name="Corretto E."/>
        </authorList>
    </citation>
    <scope>NUCLEOTIDE SEQUENCE [LARGE SCALE GENOMIC DNA]</scope>
    <source>
        <strain evidence="3 4">SA35</strain>
    </source>
</reference>
<evidence type="ECO:0000313" key="3">
    <source>
        <dbReference type="EMBL" id="KJL48687.1"/>
    </source>
</evidence>
<organism evidence="3 4">
    <name type="scientific">Microbacterium hydrocarbonoxydans</name>
    <dbReference type="NCBI Taxonomy" id="273678"/>
    <lineage>
        <taxon>Bacteria</taxon>
        <taxon>Bacillati</taxon>
        <taxon>Actinomycetota</taxon>
        <taxon>Actinomycetes</taxon>
        <taxon>Micrococcales</taxon>
        <taxon>Microbacteriaceae</taxon>
        <taxon>Microbacterium</taxon>
    </lineage>
</organism>
<keyword evidence="4" id="KW-1185">Reference proteome</keyword>
<name>A0A0M2HPL1_9MICO</name>
<feature type="region of interest" description="Disordered" evidence="1">
    <location>
        <begin position="414"/>
        <end position="437"/>
    </location>
</feature>
<sequence>MKVLVELSDEQVGVLGAVTGMLVDVDRTISQLLAVKEGLLAVGARLSFEIGADAAAAVDPGLPDSYAGDAMDLAARAVAAEFAVALQSSDRSIQRRMVDADAKVTLFPAVWRAQGAGVVTAGQARAIVDAGAHLDDESDRDGYAEEMVGLVQVPGLSPSRVGRAARRAAERRRPRSLEDRHRGARRARRIWVKDRADGMAEFSVLGPAALIHGASDRLTAMGLGILSDATARREAGDDRCLDEIRADLALDLLLTGAPAGHDPDGLLADVTGAVSVTIPVTALLGVTGPCAELDGSTPIDGATARRLAADAPGWDRVLTHPITGAVLAVDRYRPSAELRRWLRARDQRCRFPGCGYLARDCDIDHTTDAATGGPTDAHNLGALCRRHHVLKHQTPWTVEQLDGGTFSWTSPTRKIYLDTPPPPNTRTPVNDDQPPPF</sequence>
<dbReference type="Gene3D" id="1.10.30.50">
    <property type="match status" value="1"/>
</dbReference>
<evidence type="ECO:0000259" key="2">
    <source>
        <dbReference type="SMART" id="SM00507"/>
    </source>
</evidence>
<dbReference type="OrthoDB" id="3261064at2"/>
<dbReference type="InterPro" id="IPR003615">
    <property type="entry name" value="HNH_nuc"/>
</dbReference>
<dbReference type="PATRIC" id="fig|273678.4.peg.849"/>
<protein>
    <recommendedName>
        <fullName evidence="2">HNH nuclease domain-containing protein</fullName>
    </recommendedName>
</protein>
<feature type="region of interest" description="Disordered" evidence="1">
    <location>
        <begin position="161"/>
        <end position="181"/>
    </location>
</feature>
<dbReference type="STRING" id="273678.RS84_00854"/>
<dbReference type="AlphaFoldDB" id="A0A0M2HPL1"/>
<evidence type="ECO:0000313" key="4">
    <source>
        <dbReference type="Proteomes" id="UP000033900"/>
    </source>
</evidence>
<feature type="domain" description="HNH nuclease" evidence="2">
    <location>
        <begin position="337"/>
        <end position="389"/>
    </location>
</feature>
<dbReference type="CDD" id="cd00085">
    <property type="entry name" value="HNHc"/>
    <property type="match status" value="1"/>
</dbReference>
<feature type="compositionally biased region" description="Basic residues" evidence="1">
    <location>
        <begin position="163"/>
        <end position="174"/>
    </location>
</feature>
<dbReference type="Proteomes" id="UP000033900">
    <property type="component" value="Unassembled WGS sequence"/>
</dbReference>
<comment type="caution">
    <text evidence="3">The sequence shown here is derived from an EMBL/GenBank/DDBJ whole genome shotgun (WGS) entry which is preliminary data.</text>
</comment>